<feature type="domain" description="Exonuclease" evidence="19">
    <location>
        <begin position="64"/>
        <end position="237"/>
    </location>
</feature>
<dbReference type="AlphaFoldDB" id="A0A432YI13"/>
<evidence type="ECO:0000256" key="11">
    <source>
        <dbReference type="ARBA" id="ARBA00022842"/>
    </source>
</evidence>
<keyword evidence="11 17" id="KW-0460">Magnesium</keyword>
<feature type="binding site" evidence="16">
    <location>
        <position position="114"/>
    </location>
    <ligand>
        <name>substrate</name>
    </ligand>
</feature>
<dbReference type="InterPro" id="IPR012337">
    <property type="entry name" value="RNaseH-like_sf"/>
</dbReference>
<dbReference type="CDD" id="cd06131">
    <property type="entry name" value="DNA_pol_III_epsilon_Ecoli_like"/>
    <property type="match status" value="1"/>
</dbReference>
<dbReference type="Pfam" id="PF00929">
    <property type="entry name" value="RNase_T"/>
    <property type="match status" value="1"/>
</dbReference>
<keyword evidence="8 17" id="KW-0479">Metal-binding</keyword>
<dbReference type="EC" id="2.7.7.7" evidence="2 18"/>
<evidence type="ECO:0000259" key="19">
    <source>
        <dbReference type="SMART" id="SM00479"/>
    </source>
</evidence>
<keyword evidence="13 17" id="KW-0464">Manganese</keyword>
<keyword evidence="10 18" id="KW-0269">Exonuclease</keyword>
<dbReference type="GO" id="GO:0003677">
    <property type="term" value="F:DNA binding"/>
    <property type="evidence" value="ECO:0007669"/>
    <property type="project" value="InterPro"/>
</dbReference>
<dbReference type="GO" id="GO:0008408">
    <property type="term" value="F:3'-5' exonuclease activity"/>
    <property type="evidence" value="ECO:0007669"/>
    <property type="project" value="TreeGrafter"/>
</dbReference>
<keyword evidence="7 18" id="KW-0540">Nuclease</keyword>
<keyword evidence="9 18" id="KW-0378">Hydrolase</keyword>
<evidence type="ECO:0000256" key="5">
    <source>
        <dbReference type="ARBA" id="ARBA00022695"/>
    </source>
</evidence>
<comment type="subunit">
    <text evidence="18">DNA polymerase III contains a core (composed of alpha, epsilon and theta chains) that associates with a tau subunit. This core dimerizes to form the POLIII' complex. PolIII' associates with the gamma complex (composed of gamma, delta, delta', psi and chi chains) and with the beta chain to form the complete DNA polymerase III complex.</text>
</comment>
<dbReference type="PANTHER" id="PTHR30231">
    <property type="entry name" value="DNA POLYMERASE III SUBUNIT EPSILON"/>
    <property type="match status" value="1"/>
</dbReference>
<evidence type="ECO:0000256" key="1">
    <source>
        <dbReference type="ARBA" id="ARBA00001936"/>
    </source>
</evidence>
<dbReference type="FunFam" id="3.30.420.10:FF:000012">
    <property type="entry name" value="DNA polymerase III subunit epsilon"/>
    <property type="match status" value="1"/>
</dbReference>
<dbReference type="Proteomes" id="UP000288259">
    <property type="component" value="Unassembled WGS sequence"/>
</dbReference>
<dbReference type="GO" id="GO:0046872">
    <property type="term" value="F:metal ion binding"/>
    <property type="evidence" value="ECO:0007669"/>
    <property type="project" value="UniProtKB-KW"/>
</dbReference>
<dbReference type="SUPFAM" id="SSF53098">
    <property type="entry name" value="Ribonuclease H-like"/>
    <property type="match status" value="1"/>
</dbReference>
<evidence type="ECO:0000256" key="18">
    <source>
        <dbReference type="RuleBase" id="RU364087"/>
    </source>
</evidence>
<feature type="binding site" evidence="16">
    <location>
        <position position="69"/>
    </location>
    <ligand>
        <name>substrate</name>
    </ligand>
</feature>
<keyword evidence="4 18" id="KW-0808">Transferase</keyword>
<evidence type="ECO:0000313" key="21">
    <source>
        <dbReference type="Proteomes" id="UP000288259"/>
    </source>
</evidence>
<evidence type="ECO:0000256" key="3">
    <source>
        <dbReference type="ARBA" id="ARBA00020352"/>
    </source>
</evidence>
<keyword evidence="5 18" id="KW-0548">Nucleotidyltransferase</keyword>
<evidence type="ECO:0000256" key="7">
    <source>
        <dbReference type="ARBA" id="ARBA00022722"/>
    </source>
</evidence>
<keyword evidence="21" id="KW-1185">Reference proteome</keyword>
<organism evidence="20 21">
    <name type="scientific">Pseudidiomarina insulisalsae</name>
    <dbReference type="NCBI Taxonomy" id="575789"/>
    <lineage>
        <taxon>Bacteria</taxon>
        <taxon>Pseudomonadati</taxon>
        <taxon>Pseudomonadota</taxon>
        <taxon>Gammaproteobacteria</taxon>
        <taxon>Alteromonadales</taxon>
        <taxon>Idiomarinaceae</taxon>
        <taxon>Pseudidiomarina</taxon>
    </lineage>
</organism>
<feature type="binding site" evidence="16">
    <location>
        <position position="220"/>
    </location>
    <ligand>
        <name>substrate</name>
    </ligand>
</feature>
<gene>
    <name evidence="18" type="primary">dnaQ</name>
    <name evidence="20" type="ORF">CWI71_06960</name>
</gene>
<comment type="caution">
    <text evidence="20">The sequence shown here is derived from an EMBL/GenBank/DDBJ whole genome shotgun (WGS) entry which is preliminary data.</text>
</comment>
<dbReference type="GO" id="GO:0005829">
    <property type="term" value="C:cytosol"/>
    <property type="evidence" value="ECO:0007669"/>
    <property type="project" value="TreeGrafter"/>
</dbReference>
<evidence type="ECO:0000256" key="13">
    <source>
        <dbReference type="ARBA" id="ARBA00023211"/>
    </source>
</evidence>
<comment type="function">
    <text evidence="18">DNA polymerase III is a complex, multichain enzyme responsible for most of the replicative synthesis in bacteria. The epsilon subunit contain the editing function and is a proofreading 3'-5' exonuclease.</text>
</comment>
<evidence type="ECO:0000256" key="2">
    <source>
        <dbReference type="ARBA" id="ARBA00012417"/>
    </source>
</evidence>
<evidence type="ECO:0000256" key="10">
    <source>
        <dbReference type="ARBA" id="ARBA00022839"/>
    </source>
</evidence>
<name>A0A432YI13_9GAMM</name>
<keyword evidence="6 18" id="KW-0235">DNA replication</keyword>
<evidence type="ECO:0000256" key="14">
    <source>
        <dbReference type="ARBA" id="ARBA00049244"/>
    </source>
</evidence>
<comment type="cofactor">
    <cofactor evidence="1 18">
        <name>Mn(2+)</name>
        <dbReference type="ChEBI" id="CHEBI:29035"/>
    </cofactor>
</comment>
<evidence type="ECO:0000256" key="6">
    <source>
        <dbReference type="ARBA" id="ARBA00022705"/>
    </source>
</evidence>
<dbReference type="GO" id="GO:0003887">
    <property type="term" value="F:DNA-directed DNA polymerase activity"/>
    <property type="evidence" value="ECO:0007669"/>
    <property type="project" value="UniProtKB-KW"/>
</dbReference>
<evidence type="ECO:0000256" key="17">
    <source>
        <dbReference type="PIRSR" id="PIRSR606309-3"/>
    </source>
</evidence>
<feature type="binding site" evidence="17">
    <location>
        <position position="71"/>
    </location>
    <ligand>
        <name>a divalent metal cation</name>
        <dbReference type="ChEBI" id="CHEBI:60240"/>
        <label>1</label>
        <note>catalytic</note>
    </ligand>
</feature>
<dbReference type="InterPro" id="IPR013520">
    <property type="entry name" value="Ribonucl_H"/>
</dbReference>
<feature type="binding site" evidence="17">
    <location>
        <position position="69"/>
    </location>
    <ligand>
        <name>a divalent metal cation</name>
        <dbReference type="ChEBI" id="CHEBI:60240"/>
        <label>1</label>
        <note>catalytic</note>
    </ligand>
</feature>
<comment type="catalytic activity">
    <reaction evidence="14 18">
        <text>DNA(n) + a 2'-deoxyribonucleoside 5'-triphosphate = DNA(n+1) + diphosphate</text>
        <dbReference type="Rhea" id="RHEA:22508"/>
        <dbReference type="Rhea" id="RHEA-COMP:17339"/>
        <dbReference type="Rhea" id="RHEA-COMP:17340"/>
        <dbReference type="ChEBI" id="CHEBI:33019"/>
        <dbReference type="ChEBI" id="CHEBI:61560"/>
        <dbReference type="ChEBI" id="CHEBI:173112"/>
        <dbReference type="EC" id="2.7.7.7"/>
    </reaction>
</comment>
<dbReference type="GO" id="GO:0045004">
    <property type="term" value="P:DNA replication proofreading"/>
    <property type="evidence" value="ECO:0007669"/>
    <property type="project" value="TreeGrafter"/>
</dbReference>
<evidence type="ECO:0000256" key="16">
    <source>
        <dbReference type="PIRSR" id="PIRSR606309-2"/>
    </source>
</evidence>
<feature type="active site" description="Proton acceptor" evidence="15">
    <location>
        <position position="215"/>
    </location>
</feature>
<proteinExistence type="predicted"/>
<reference evidence="21" key="1">
    <citation type="journal article" date="2018" name="Front. Microbiol.">
        <title>Genome-Based Analysis Reveals the Taxonomy and Diversity of the Family Idiomarinaceae.</title>
        <authorList>
            <person name="Liu Y."/>
            <person name="Lai Q."/>
            <person name="Shao Z."/>
        </authorList>
    </citation>
    <scope>NUCLEOTIDE SEQUENCE [LARGE SCALE GENOMIC DNA]</scope>
    <source>
        <strain evidence="21">CVS-6</strain>
    </source>
</reference>
<evidence type="ECO:0000256" key="15">
    <source>
        <dbReference type="PIRSR" id="PIRSR606309-1"/>
    </source>
</evidence>
<dbReference type="InterPro" id="IPR036397">
    <property type="entry name" value="RNaseH_sf"/>
</dbReference>
<dbReference type="NCBIfam" id="NF004316">
    <property type="entry name" value="PRK05711.1"/>
    <property type="match status" value="1"/>
</dbReference>
<evidence type="ECO:0000313" key="20">
    <source>
        <dbReference type="EMBL" id="RUO60596.1"/>
    </source>
</evidence>
<evidence type="ECO:0000256" key="4">
    <source>
        <dbReference type="ARBA" id="ARBA00022679"/>
    </source>
</evidence>
<dbReference type="InterPro" id="IPR006309">
    <property type="entry name" value="DnaQ_proteo"/>
</dbReference>
<dbReference type="PANTHER" id="PTHR30231:SF41">
    <property type="entry name" value="DNA POLYMERASE III SUBUNIT EPSILON"/>
    <property type="match status" value="1"/>
</dbReference>
<evidence type="ECO:0000256" key="8">
    <source>
        <dbReference type="ARBA" id="ARBA00022723"/>
    </source>
</evidence>
<comment type="cofactor">
    <cofactor evidence="17">
        <name>Mg(2+)</name>
        <dbReference type="ChEBI" id="CHEBI:18420"/>
    </cofactor>
    <cofactor evidence="17">
        <name>Mn(2+)</name>
        <dbReference type="ChEBI" id="CHEBI:29035"/>
    </cofactor>
    <text evidence="17">Binds 2 divalent metal cations. Magnesium or manganese.</text>
</comment>
<feature type="binding site" evidence="16">
    <location>
        <position position="119"/>
    </location>
    <ligand>
        <name>substrate</name>
    </ligand>
</feature>
<evidence type="ECO:0000256" key="12">
    <source>
        <dbReference type="ARBA" id="ARBA00022932"/>
    </source>
</evidence>
<feature type="binding site" evidence="17">
    <location>
        <position position="220"/>
    </location>
    <ligand>
        <name>a divalent metal cation</name>
        <dbReference type="ChEBI" id="CHEBI:60240"/>
        <label>1</label>
        <note>catalytic</note>
    </ligand>
</feature>
<keyword evidence="12 18" id="KW-0239">DNA-directed DNA polymerase</keyword>
<evidence type="ECO:0000256" key="9">
    <source>
        <dbReference type="ARBA" id="ARBA00022801"/>
    </source>
</evidence>
<dbReference type="SMART" id="SM00479">
    <property type="entry name" value="EXOIII"/>
    <property type="match status" value="1"/>
</dbReference>
<dbReference type="Gene3D" id="3.30.420.10">
    <property type="entry name" value="Ribonuclease H-like superfamily/Ribonuclease H"/>
    <property type="match status" value="1"/>
</dbReference>
<dbReference type="EMBL" id="PIPY01000006">
    <property type="protein sequence ID" value="RUO60596.1"/>
    <property type="molecule type" value="Genomic_DNA"/>
</dbReference>
<protein>
    <recommendedName>
        <fullName evidence="3 18">DNA polymerase III subunit epsilon</fullName>
        <ecNumber evidence="2 18">2.7.7.7</ecNumber>
    </recommendedName>
</protein>
<sequence length="294" mass="33289">MRSEYYEGCCFPSTFFLKFYSVCLKNHQIGLFLHFHRPSTDRIYAQFGVICSGFISKKESAGMRQIVLDTETTGLDPARGHRIIEIGAVELIGRKLTGNTFHVYINPQRVVEQEAIEVHGITNEFLQDKPVFAQVAEEFLEFIKGGELVIHNAAFDVGFMDHEFRLLRNGTGATRDYCQVLDTLMLAREMRPGQKNNLDALCRAYGIDNSNRTFHGALLDAELLADVYLAMTGGQTKLELATQKKSHQHNGQMVDWSRVADKPALRVIKASAAEEQAHQERLKLIDAPLWQEQQ</sequence>
<feature type="binding site" evidence="16">
    <location>
        <position position="71"/>
    </location>
    <ligand>
        <name>substrate</name>
    </ligand>
</feature>
<dbReference type="NCBIfam" id="TIGR00573">
    <property type="entry name" value="dnaq"/>
    <property type="match status" value="1"/>
</dbReference>
<dbReference type="InterPro" id="IPR006054">
    <property type="entry name" value="DnaQ"/>
</dbReference>
<dbReference type="NCBIfam" id="TIGR01406">
    <property type="entry name" value="dnaQ_proteo"/>
    <property type="match status" value="1"/>
</dbReference>
<accession>A0A432YI13</accession>